<protein>
    <recommendedName>
        <fullName evidence="4">DUF883 domain-containing protein</fullName>
    </recommendedName>
</protein>
<accession>A0ABP8L6V4</accession>
<dbReference type="RefSeq" id="WP_345156257.1">
    <property type="nucleotide sequence ID" value="NZ_BAABHC010000001.1"/>
</dbReference>
<evidence type="ECO:0000313" key="2">
    <source>
        <dbReference type="EMBL" id="GAA4423283.1"/>
    </source>
</evidence>
<name>A0ABP8L6V4_9BACT</name>
<dbReference type="EMBL" id="BAABHC010000001">
    <property type="protein sequence ID" value="GAA4423283.1"/>
    <property type="molecule type" value="Genomic_DNA"/>
</dbReference>
<evidence type="ECO:0000313" key="3">
    <source>
        <dbReference type="Proteomes" id="UP001500552"/>
    </source>
</evidence>
<feature type="region of interest" description="Disordered" evidence="1">
    <location>
        <begin position="119"/>
        <end position="143"/>
    </location>
</feature>
<evidence type="ECO:0008006" key="4">
    <source>
        <dbReference type="Google" id="ProtNLM"/>
    </source>
</evidence>
<gene>
    <name evidence="2" type="ORF">GCM10023188_01930</name>
</gene>
<evidence type="ECO:0000256" key="1">
    <source>
        <dbReference type="SAM" id="MobiDB-lite"/>
    </source>
</evidence>
<dbReference type="Proteomes" id="UP001500552">
    <property type="component" value="Unassembled WGS sequence"/>
</dbReference>
<reference evidence="3" key="1">
    <citation type="journal article" date="2019" name="Int. J. Syst. Evol. Microbiol.">
        <title>The Global Catalogue of Microorganisms (GCM) 10K type strain sequencing project: providing services to taxonomists for standard genome sequencing and annotation.</title>
        <authorList>
            <consortium name="The Broad Institute Genomics Platform"/>
            <consortium name="The Broad Institute Genome Sequencing Center for Infectious Disease"/>
            <person name="Wu L."/>
            <person name="Ma J."/>
        </authorList>
    </citation>
    <scope>NUCLEOTIDE SEQUENCE [LARGE SCALE GENOMIC DNA]</scope>
    <source>
        <strain evidence="3">JCM 17926</strain>
    </source>
</reference>
<keyword evidence="3" id="KW-1185">Reference proteome</keyword>
<comment type="caution">
    <text evidence="2">The sequence shown here is derived from an EMBL/GenBank/DDBJ whole genome shotgun (WGS) entry which is preliminary data.</text>
</comment>
<sequence length="208" mass="23007">MSELSNPIFDNEREFLERQKEEYKSALMGDVDQIKTQGQEIGKKAAMAGGVLLAGYLLKRMFSGGKKKAKAVKAEKARKKKKNEHKKPVATLPVSTPVIDYDSIMHEQEDGYTISSERMHHAADSDATHRQQESTAATSKEAANKTLDSPVAKVLTQQAVAFLLVYAGKKLEEYLHGVSENDDIAAKPVVEVTEIETTEYIVPKEDAI</sequence>
<proteinExistence type="predicted"/>
<feature type="compositionally biased region" description="Basic and acidic residues" evidence="1">
    <location>
        <begin position="119"/>
        <end position="132"/>
    </location>
</feature>
<organism evidence="2 3">
    <name type="scientific">Pontibacter saemangeumensis</name>
    <dbReference type="NCBI Taxonomy" id="1084525"/>
    <lineage>
        <taxon>Bacteria</taxon>
        <taxon>Pseudomonadati</taxon>
        <taxon>Bacteroidota</taxon>
        <taxon>Cytophagia</taxon>
        <taxon>Cytophagales</taxon>
        <taxon>Hymenobacteraceae</taxon>
        <taxon>Pontibacter</taxon>
    </lineage>
</organism>